<evidence type="ECO:0000256" key="5">
    <source>
        <dbReference type="HAMAP-Rule" id="MF_01114"/>
    </source>
</evidence>
<evidence type="ECO:0000256" key="4">
    <source>
        <dbReference type="ARBA" id="ARBA00022490"/>
    </source>
</evidence>
<accession>A0ABP9QT31</accession>
<dbReference type="Gene3D" id="1.10.10.10">
    <property type="entry name" value="Winged helix-like DNA-binding domain superfamily/Winged helix DNA-binding domain"/>
    <property type="match status" value="3"/>
</dbReference>
<evidence type="ECO:0000313" key="9">
    <source>
        <dbReference type="EMBL" id="GAA5167155.1"/>
    </source>
</evidence>
<comment type="caution">
    <text evidence="9">The sequence shown here is derived from an EMBL/GenBank/DDBJ whole genome shotgun (WGS) entry which is preliminary data.</text>
</comment>
<gene>
    <name evidence="5" type="primary">recX</name>
    <name evidence="9" type="ORF">GCM10025770_25280</name>
</gene>
<dbReference type="EMBL" id="BAABLD010000008">
    <property type="protein sequence ID" value="GAA5167155.1"/>
    <property type="molecule type" value="Genomic_DNA"/>
</dbReference>
<organism evidence="9 10">
    <name type="scientific">Viridibacterium curvum</name>
    <dbReference type="NCBI Taxonomy" id="1101404"/>
    <lineage>
        <taxon>Bacteria</taxon>
        <taxon>Pseudomonadati</taxon>
        <taxon>Pseudomonadota</taxon>
        <taxon>Betaproteobacteria</taxon>
        <taxon>Rhodocyclales</taxon>
        <taxon>Rhodocyclaceae</taxon>
        <taxon>Viridibacterium</taxon>
    </lineage>
</organism>
<dbReference type="InterPro" id="IPR053926">
    <property type="entry name" value="RecX_HTH_1st"/>
</dbReference>
<feature type="domain" description="RecX second three-helical" evidence="6">
    <location>
        <begin position="54"/>
        <end position="93"/>
    </location>
</feature>
<dbReference type="PANTHER" id="PTHR33602">
    <property type="entry name" value="REGULATORY PROTEIN RECX FAMILY PROTEIN"/>
    <property type="match status" value="1"/>
</dbReference>
<proteinExistence type="inferred from homology"/>
<dbReference type="Pfam" id="PF02631">
    <property type="entry name" value="RecX_HTH2"/>
    <property type="match status" value="1"/>
</dbReference>
<protein>
    <recommendedName>
        <fullName evidence="3 5">Regulatory protein RecX</fullName>
    </recommendedName>
</protein>
<dbReference type="Proteomes" id="UP001500547">
    <property type="component" value="Unassembled WGS sequence"/>
</dbReference>
<keyword evidence="10" id="KW-1185">Reference proteome</keyword>
<dbReference type="RefSeq" id="WP_345533342.1">
    <property type="nucleotide sequence ID" value="NZ_BAABLD010000008.1"/>
</dbReference>
<evidence type="ECO:0000256" key="2">
    <source>
        <dbReference type="ARBA" id="ARBA00009695"/>
    </source>
</evidence>
<dbReference type="InterPro" id="IPR053924">
    <property type="entry name" value="RecX_HTH_2nd"/>
</dbReference>
<keyword evidence="4 5" id="KW-0963">Cytoplasm</keyword>
<dbReference type="PANTHER" id="PTHR33602:SF1">
    <property type="entry name" value="REGULATORY PROTEIN RECX FAMILY PROTEIN"/>
    <property type="match status" value="1"/>
</dbReference>
<evidence type="ECO:0000256" key="3">
    <source>
        <dbReference type="ARBA" id="ARBA00018111"/>
    </source>
</evidence>
<feature type="domain" description="RecX first three-helical" evidence="8">
    <location>
        <begin position="11"/>
        <end position="47"/>
    </location>
</feature>
<dbReference type="InterPro" id="IPR003783">
    <property type="entry name" value="Regulatory_RecX"/>
</dbReference>
<dbReference type="Pfam" id="PF21982">
    <property type="entry name" value="RecX_HTH1"/>
    <property type="match status" value="1"/>
</dbReference>
<comment type="subcellular location">
    <subcellularLocation>
        <location evidence="1 5">Cytoplasm</location>
    </subcellularLocation>
</comment>
<name>A0ABP9QT31_9RHOO</name>
<evidence type="ECO:0000259" key="7">
    <source>
        <dbReference type="Pfam" id="PF21981"/>
    </source>
</evidence>
<evidence type="ECO:0000313" key="10">
    <source>
        <dbReference type="Proteomes" id="UP001500547"/>
    </source>
</evidence>
<dbReference type="InterPro" id="IPR053925">
    <property type="entry name" value="RecX_HTH_3rd"/>
</dbReference>
<evidence type="ECO:0000259" key="6">
    <source>
        <dbReference type="Pfam" id="PF02631"/>
    </source>
</evidence>
<reference evidence="10" key="1">
    <citation type="journal article" date="2019" name="Int. J. Syst. Evol. Microbiol.">
        <title>The Global Catalogue of Microorganisms (GCM) 10K type strain sequencing project: providing services to taxonomists for standard genome sequencing and annotation.</title>
        <authorList>
            <consortium name="The Broad Institute Genomics Platform"/>
            <consortium name="The Broad Institute Genome Sequencing Center for Infectious Disease"/>
            <person name="Wu L."/>
            <person name="Ma J."/>
        </authorList>
    </citation>
    <scope>NUCLEOTIDE SEQUENCE [LARGE SCALE GENOMIC DNA]</scope>
    <source>
        <strain evidence="10">JCM 18715</strain>
    </source>
</reference>
<dbReference type="InterPro" id="IPR036388">
    <property type="entry name" value="WH-like_DNA-bd_sf"/>
</dbReference>
<evidence type="ECO:0000259" key="8">
    <source>
        <dbReference type="Pfam" id="PF21982"/>
    </source>
</evidence>
<comment type="function">
    <text evidence="5">Modulates RecA activity.</text>
</comment>
<dbReference type="Pfam" id="PF21981">
    <property type="entry name" value="RecX_HTH3"/>
    <property type="match status" value="1"/>
</dbReference>
<comment type="similarity">
    <text evidence="2 5">Belongs to the RecX family.</text>
</comment>
<feature type="domain" description="RecX third three-helical" evidence="7">
    <location>
        <begin position="99"/>
        <end position="144"/>
    </location>
</feature>
<sequence length="154" mass="17305">MKKPASSLTSTALRLLATREHSRQELRRKLAARADEGDDVEAVLDRMAETGLQSDARFAESYVRSRAGRLGSARIRRELGDRGVTEELASTALGEVLVEDELTRARSVWKKKFGQPPVDAKDWARQARFLQSRGFSAELIRKLLKDPVHEFVEG</sequence>
<dbReference type="HAMAP" id="MF_01114">
    <property type="entry name" value="RecX"/>
    <property type="match status" value="1"/>
</dbReference>
<dbReference type="NCBIfam" id="NF001055">
    <property type="entry name" value="PRK00117.2-5"/>
    <property type="match status" value="1"/>
</dbReference>
<evidence type="ECO:0000256" key="1">
    <source>
        <dbReference type="ARBA" id="ARBA00004496"/>
    </source>
</evidence>